<dbReference type="AlphaFoldDB" id="A0A4Q2R9M8"/>
<protein>
    <submittedName>
        <fullName evidence="3">Uncharacterized protein</fullName>
    </submittedName>
</protein>
<dbReference type="Gene3D" id="1.25.40.10">
    <property type="entry name" value="Tetratricopeptide repeat domain"/>
    <property type="match status" value="1"/>
</dbReference>
<sequence>MGYRMTIGAALAAFLPVAVPVAAAPDPGGPGAPLPFFRRGLGDIVPPLPGLQARPGRPLPGSDGAPDRPGPPGADAAEVTAPKPDRAPTRAEALDKLLGRLARAQDEAEAHAVAGMVERLWMESGSDTADLLMTRAVAAMNGDRRDVAAALLDKIIDLAPGWAEAWNKRATLRFLENDDTGSMEDISHVLVLEPRHFGALSGMGFILERHGEDAAALKALRRALAVYPQDGDVRKAVDKLAPTVEGQDL</sequence>
<name>A0A4Q2R9M8_9HYPH</name>
<reference evidence="3 4" key="1">
    <citation type="submission" date="2018-09" db="EMBL/GenBank/DDBJ databases">
        <authorList>
            <person name="Grouzdev D.S."/>
            <person name="Krutkina M.S."/>
        </authorList>
    </citation>
    <scope>NUCLEOTIDE SEQUENCE [LARGE SCALE GENOMIC DNA]</scope>
    <source>
        <strain evidence="3 4">RmlP001</strain>
    </source>
</reference>
<evidence type="ECO:0000256" key="2">
    <source>
        <dbReference type="SAM" id="SignalP"/>
    </source>
</evidence>
<dbReference type="InterPro" id="IPR011990">
    <property type="entry name" value="TPR-like_helical_dom_sf"/>
</dbReference>
<feature type="region of interest" description="Disordered" evidence="1">
    <location>
        <begin position="45"/>
        <end position="87"/>
    </location>
</feature>
<gene>
    <name evidence="3" type="ORF">D3272_19735</name>
</gene>
<dbReference type="EMBL" id="QYBC01000018">
    <property type="protein sequence ID" value="RYB02639.1"/>
    <property type="molecule type" value="Genomic_DNA"/>
</dbReference>
<dbReference type="SUPFAM" id="SSF48452">
    <property type="entry name" value="TPR-like"/>
    <property type="match status" value="1"/>
</dbReference>
<organism evidence="3 4">
    <name type="scientific">Lichenibacterium ramalinae</name>
    <dbReference type="NCBI Taxonomy" id="2316527"/>
    <lineage>
        <taxon>Bacteria</taxon>
        <taxon>Pseudomonadati</taxon>
        <taxon>Pseudomonadota</taxon>
        <taxon>Alphaproteobacteria</taxon>
        <taxon>Hyphomicrobiales</taxon>
        <taxon>Lichenihabitantaceae</taxon>
        <taxon>Lichenibacterium</taxon>
    </lineage>
</organism>
<accession>A0A4Q2R9M8</accession>
<dbReference type="SMART" id="SM00028">
    <property type="entry name" value="TPR"/>
    <property type="match status" value="3"/>
</dbReference>
<evidence type="ECO:0000256" key="1">
    <source>
        <dbReference type="SAM" id="MobiDB-lite"/>
    </source>
</evidence>
<proteinExistence type="predicted"/>
<keyword evidence="4" id="KW-1185">Reference proteome</keyword>
<dbReference type="Proteomes" id="UP000289411">
    <property type="component" value="Unassembled WGS sequence"/>
</dbReference>
<feature type="chain" id="PRO_5020725621" evidence="2">
    <location>
        <begin position="24"/>
        <end position="249"/>
    </location>
</feature>
<reference evidence="3 4" key="2">
    <citation type="submission" date="2019-02" db="EMBL/GenBank/DDBJ databases">
        <title>'Lichenibacterium ramalinii' gen. nov. sp. nov., 'Lichenibacterium minor' gen. nov. sp. nov.</title>
        <authorList>
            <person name="Pankratov T."/>
        </authorList>
    </citation>
    <scope>NUCLEOTIDE SEQUENCE [LARGE SCALE GENOMIC DNA]</scope>
    <source>
        <strain evidence="3 4">RmlP001</strain>
    </source>
</reference>
<evidence type="ECO:0000313" key="3">
    <source>
        <dbReference type="EMBL" id="RYB02639.1"/>
    </source>
</evidence>
<comment type="caution">
    <text evidence="3">The sequence shown here is derived from an EMBL/GenBank/DDBJ whole genome shotgun (WGS) entry which is preliminary data.</text>
</comment>
<feature type="signal peptide" evidence="2">
    <location>
        <begin position="1"/>
        <end position="23"/>
    </location>
</feature>
<evidence type="ECO:0000313" key="4">
    <source>
        <dbReference type="Proteomes" id="UP000289411"/>
    </source>
</evidence>
<keyword evidence="2" id="KW-0732">Signal</keyword>
<dbReference type="InterPro" id="IPR019734">
    <property type="entry name" value="TPR_rpt"/>
</dbReference>